<proteinExistence type="predicted"/>
<dbReference type="Proteomes" id="UP001213623">
    <property type="component" value="Chromosome 8"/>
</dbReference>
<feature type="transmembrane region" description="Helical" evidence="2">
    <location>
        <begin position="211"/>
        <end position="233"/>
    </location>
</feature>
<evidence type="ECO:0000313" key="4">
    <source>
        <dbReference type="Proteomes" id="UP001213623"/>
    </source>
</evidence>
<protein>
    <submittedName>
        <fullName evidence="3">Uncharacterized protein</fullName>
    </submittedName>
</protein>
<feature type="region of interest" description="Disordered" evidence="1">
    <location>
        <begin position="279"/>
        <end position="341"/>
    </location>
</feature>
<feature type="compositionally biased region" description="Basic residues" evidence="1">
    <location>
        <begin position="279"/>
        <end position="289"/>
    </location>
</feature>
<reference evidence="3" key="1">
    <citation type="submission" date="2023-03" db="EMBL/GenBank/DDBJ databases">
        <title>Mating type loci evolution in Malassezia.</title>
        <authorList>
            <person name="Coelho M.A."/>
        </authorList>
    </citation>
    <scope>NUCLEOTIDE SEQUENCE</scope>
    <source>
        <strain evidence="3">CBS 9557</strain>
    </source>
</reference>
<feature type="transmembrane region" description="Helical" evidence="2">
    <location>
        <begin position="180"/>
        <end position="199"/>
    </location>
</feature>
<evidence type="ECO:0000313" key="3">
    <source>
        <dbReference type="EMBL" id="WFD28960.1"/>
    </source>
</evidence>
<evidence type="ECO:0000256" key="1">
    <source>
        <dbReference type="SAM" id="MobiDB-lite"/>
    </source>
</evidence>
<keyword evidence="2" id="KW-0812">Transmembrane</keyword>
<feature type="transmembrane region" description="Helical" evidence="2">
    <location>
        <begin position="20"/>
        <end position="44"/>
    </location>
</feature>
<feature type="transmembrane region" description="Helical" evidence="2">
    <location>
        <begin position="51"/>
        <end position="71"/>
    </location>
</feature>
<organism evidence="3 4">
    <name type="scientific">Malassezia nana</name>
    <dbReference type="NCBI Taxonomy" id="180528"/>
    <lineage>
        <taxon>Eukaryota</taxon>
        <taxon>Fungi</taxon>
        <taxon>Dikarya</taxon>
        <taxon>Basidiomycota</taxon>
        <taxon>Ustilaginomycotina</taxon>
        <taxon>Malasseziomycetes</taxon>
        <taxon>Malasseziales</taxon>
        <taxon>Malasseziaceae</taxon>
        <taxon>Malassezia</taxon>
    </lineage>
</organism>
<gene>
    <name evidence="3" type="ORF">MNAN1_003976</name>
</gene>
<evidence type="ECO:0000256" key="2">
    <source>
        <dbReference type="SAM" id="Phobius"/>
    </source>
</evidence>
<feature type="transmembrane region" description="Helical" evidence="2">
    <location>
        <begin position="139"/>
        <end position="160"/>
    </location>
</feature>
<dbReference type="EMBL" id="CP119899">
    <property type="protein sequence ID" value="WFD28960.1"/>
    <property type="molecule type" value="Genomic_DNA"/>
</dbReference>
<accession>A0AAF0J9C3</accession>
<keyword evidence="2" id="KW-0472">Membrane</keyword>
<feature type="transmembrane region" description="Helical" evidence="2">
    <location>
        <begin position="105"/>
        <end position="127"/>
    </location>
</feature>
<name>A0AAF0J9C3_9BASI</name>
<keyword evidence="4" id="KW-1185">Reference proteome</keyword>
<dbReference type="AlphaFoldDB" id="A0AAF0J9C3"/>
<keyword evidence="2" id="KW-1133">Transmembrane helix</keyword>
<feature type="transmembrane region" description="Helical" evidence="2">
    <location>
        <begin position="253"/>
        <end position="270"/>
    </location>
</feature>
<sequence length="418" mass="46606">MSWTDGEPPAFVLSYPAQLVTSGIVLAFSVSLVLHVLFTAAYHLPLNRVNFVLQLVSSILMLVSASTKMGITISDMSDAGAQWPHMFRFMAPRLPNGTDWTTTQAVFYLLLQMLTLLTSNATHIQFLTLLFPSALETRMIYWMLSPLVLIVSGMCFGSLASNDDIKALDLSDAIMNICDSSLALLYMSGLLIWGGLVNWRRAWRGDGSTAAFGAFAIAVSLCKTVISFVHIGYDRVYWMRDVSTAFTIWQSWLGFWWWVSAGMGIGEYADRLRAKERRARREQRQRRGSKTTTTSAVQRMFHRGSDADTAETPGLAGLAPFPSEAMDPSHSSSSDHSPHTYLSTTDSAPWTVCLVRRLGSLAPGAVQRRFEYLRSVHSSAINRAAVKQAASYARVMQSWMPSSDLLRRLRLQDKTLYE</sequence>